<reference evidence="4" key="1">
    <citation type="submission" date="2020-11" db="EMBL/GenBank/DDBJ databases">
        <authorList>
            <person name="Whitehead M."/>
        </authorList>
    </citation>
    <scope>NUCLEOTIDE SEQUENCE</scope>
    <source>
        <strain evidence="4">EGII</strain>
    </source>
</reference>
<evidence type="ECO:0000256" key="2">
    <source>
        <dbReference type="SAM" id="MobiDB-lite"/>
    </source>
</evidence>
<dbReference type="GO" id="GO:0000981">
    <property type="term" value="F:DNA-binding transcription factor activity, RNA polymerase II-specific"/>
    <property type="evidence" value="ECO:0007669"/>
    <property type="project" value="TreeGrafter"/>
</dbReference>
<feature type="compositionally biased region" description="Low complexity" evidence="2">
    <location>
        <begin position="122"/>
        <end position="142"/>
    </location>
</feature>
<evidence type="ECO:0000256" key="1">
    <source>
        <dbReference type="ARBA" id="ARBA00009513"/>
    </source>
</evidence>
<dbReference type="FunFam" id="3.10.390.10:FF:000002">
    <property type="entry name" value="Putative ski oncogene"/>
    <property type="match status" value="1"/>
</dbReference>
<dbReference type="InterPro" id="IPR037000">
    <property type="entry name" value="Ski_DNA-bd_sf"/>
</dbReference>
<protein>
    <submittedName>
        <fullName evidence="4">(Mediterranean fruit fly) hypothetical protein</fullName>
    </submittedName>
</protein>
<dbReference type="GO" id="GO:0000978">
    <property type="term" value="F:RNA polymerase II cis-regulatory region sequence-specific DNA binding"/>
    <property type="evidence" value="ECO:0007669"/>
    <property type="project" value="TreeGrafter"/>
</dbReference>
<evidence type="ECO:0000313" key="4">
    <source>
        <dbReference type="EMBL" id="CAD6998393.1"/>
    </source>
</evidence>
<dbReference type="Pfam" id="PF02437">
    <property type="entry name" value="Ski_Sno_DHD"/>
    <property type="match status" value="1"/>
</dbReference>
<dbReference type="InterPro" id="IPR023216">
    <property type="entry name" value="Tscrpt_reg_SKI_SnoN"/>
</dbReference>
<dbReference type="AlphaFoldDB" id="A0A811UMT4"/>
<dbReference type="SUPFAM" id="SSF63763">
    <property type="entry name" value="SAND domain-like"/>
    <property type="match status" value="1"/>
</dbReference>
<dbReference type="GO" id="GO:0005634">
    <property type="term" value="C:nucleus"/>
    <property type="evidence" value="ECO:0007669"/>
    <property type="project" value="TreeGrafter"/>
</dbReference>
<dbReference type="InterPro" id="IPR014890">
    <property type="entry name" value="c-SKI_SMAD4-bd_dom"/>
</dbReference>
<evidence type="ECO:0000259" key="3">
    <source>
        <dbReference type="SMART" id="SM01046"/>
    </source>
</evidence>
<proteinExistence type="inferred from homology"/>
<dbReference type="Pfam" id="PF08782">
    <property type="entry name" value="c-SKI_SMAD_bind"/>
    <property type="match status" value="1"/>
</dbReference>
<dbReference type="GO" id="GO:0005737">
    <property type="term" value="C:cytoplasm"/>
    <property type="evidence" value="ECO:0007669"/>
    <property type="project" value="TreeGrafter"/>
</dbReference>
<dbReference type="PANTHER" id="PTHR10005:SF25">
    <property type="entry name" value="SNO ONCOGENE, ISOFORM B"/>
    <property type="match status" value="1"/>
</dbReference>
<dbReference type="CDD" id="cd21079">
    <property type="entry name" value="DHD_Ski_Sno"/>
    <property type="match status" value="1"/>
</dbReference>
<evidence type="ECO:0000313" key="5">
    <source>
        <dbReference type="Proteomes" id="UP000606786"/>
    </source>
</evidence>
<feature type="domain" description="c-SKI SMAD4-binding" evidence="3">
    <location>
        <begin position="279"/>
        <end position="371"/>
    </location>
</feature>
<name>A0A811UMT4_CERCA</name>
<dbReference type="Gene3D" id="3.10.390.10">
    <property type="entry name" value="SAND domain-like"/>
    <property type="match status" value="1"/>
</dbReference>
<dbReference type="InterPro" id="IPR003380">
    <property type="entry name" value="SKI/SNO/DAC"/>
</dbReference>
<dbReference type="GO" id="GO:0030514">
    <property type="term" value="P:negative regulation of BMP signaling pathway"/>
    <property type="evidence" value="ECO:0007669"/>
    <property type="project" value="TreeGrafter"/>
</dbReference>
<organism evidence="4 5">
    <name type="scientific">Ceratitis capitata</name>
    <name type="common">Mediterranean fruit fly</name>
    <name type="synonym">Tephritis capitata</name>
    <dbReference type="NCBI Taxonomy" id="7213"/>
    <lineage>
        <taxon>Eukaryota</taxon>
        <taxon>Metazoa</taxon>
        <taxon>Ecdysozoa</taxon>
        <taxon>Arthropoda</taxon>
        <taxon>Hexapoda</taxon>
        <taxon>Insecta</taxon>
        <taxon>Pterygota</taxon>
        <taxon>Neoptera</taxon>
        <taxon>Endopterygota</taxon>
        <taxon>Diptera</taxon>
        <taxon>Brachycera</taxon>
        <taxon>Muscomorpha</taxon>
        <taxon>Tephritoidea</taxon>
        <taxon>Tephritidae</taxon>
        <taxon>Ceratitis</taxon>
        <taxon>Ceratitis</taxon>
    </lineage>
</organism>
<dbReference type="PANTHER" id="PTHR10005">
    <property type="entry name" value="SKI ONCOGENE-RELATED"/>
    <property type="match status" value="1"/>
</dbReference>
<keyword evidence="5" id="KW-1185">Reference proteome</keyword>
<dbReference type="Gene3D" id="3.10.260.20">
    <property type="entry name" value="Ski"/>
    <property type="match status" value="1"/>
</dbReference>
<dbReference type="Proteomes" id="UP000606786">
    <property type="component" value="Unassembled WGS sequence"/>
</dbReference>
<sequence>MTEYVTPNIHTVLKKYQTSAPKSLQGPGHALTAAAGCPTGPNCPLDASAFAGASGSGGSNADLNIAGVRNLCGAHLSLLKLTEFGHWFATGCSVNQKEVLSSPEPHELGDILPPQTLPLPLSMSSQVTQSQSQTASTQSSITTVKIIPPPPPELSQPIFTAPDSGSGVLYETRLEGKTIGCFSLGGEMRLCLPQFLNNVLADFTLDQINRIFDELGIYCSQCTPDQLSEFKTAKILPPDVKASGLITRTDAERLCAALLHRIDRNSYISDEDIPKGAISFKVYHRCFGKCDGICTPDLYSYTKPTCIMCLECKGWFSPQKFVGHVHREVENRTCHWGFDSRNWHDYLHVALDVENREKYQKILDELKEVEIKEALKAQNEMLYMKRKYVIKQILDVLKQVKLFSKCDHLHLE</sequence>
<comment type="similarity">
    <text evidence="1">Belongs to the SKI family.</text>
</comment>
<dbReference type="SMART" id="SM01046">
    <property type="entry name" value="c-SKI_SMAD_bind"/>
    <property type="match status" value="1"/>
</dbReference>
<dbReference type="FunFam" id="3.10.260.20:FF:000002">
    <property type="entry name" value="SKI-like oncogene a"/>
    <property type="match status" value="1"/>
</dbReference>
<dbReference type="GO" id="GO:0046332">
    <property type="term" value="F:SMAD binding"/>
    <property type="evidence" value="ECO:0007669"/>
    <property type="project" value="InterPro"/>
</dbReference>
<comment type="caution">
    <text evidence="4">The sequence shown here is derived from an EMBL/GenBank/DDBJ whole genome shotgun (WGS) entry which is preliminary data.</text>
</comment>
<dbReference type="InterPro" id="IPR010919">
    <property type="entry name" value="SAND-like_dom_sf"/>
</dbReference>
<dbReference type="GO" id="GO:0005667">
    <property type="term" value="C:transcription regulator complex"/>
    <property type="evidence" value="ECO:0007669"/>
    <property type="project" value="TreeGrafter"/>
</dbReference>
<dbReference type="SUPFAM" id="SSF46955">
    <property type="entry name" value="Putative DNA-binding domain"/>
    <property type="match status" value="1"/>
</dbReference>
<dbReference type="OrthoDB" id="3938623at2759"/>
<feature type="region of interest" description="Disordered" evidence="2">
    <location>
        <begin position="104"/>
        <end position="142"/>
    </location>
</feature>
<dbReference type="InterPro" id="IPR009061">
    <property type="entry name" value="DNA-bd_dom_put_sf"/>
</dbReference>
<gene>
    <name evidence="4" type="ORF">CCAP1982_LOCUS6993</name>
</gene>
<accession>A0A811UMT4</accession>
<dbReference type="EMBL" id="CAJHJT010000012">
    <property type="protein sequence ID" value="CAD6998393.1"/>
    <property type="molecule type" value="Genomic_DNA"/>
</dbReference>